<dbReference type="OrthoDB" id="9803781at2"/>
<dbReference type="InterPro" id="IPR033399">
    <property type="entry name" value="TP_0789-like"/>
</dbReference>
<accession>A0A0S2I3Q9</accession>
<evidence type="ECO:0000313" key="2">
    <source>
        <dbReference type="EMBL" id="ALO16797.1"/>
    </source>
</evidence>
<dbReference type="PATRIC" id="fig|1307839.3.peg.3346"/>
<dbReference type="Pfam" id="PF17131">
    <property type="entry name" value="LolA_like"/>
    <property type="match status" value="1"/>
</dbReference>
<dbReference type="RefSeq" id="WP_081421559.1">
    <property type="nucleotide sequence ID" value="NZ_CP013118.1"/>
</dbReference>
<dbReference type="EMBL" id="CP013118">
    <property type="protein sequence ID" value="ALO16797.1"/>
    <property type="molecule type" value="Genomic_DNA"/>
</dbReference>
<evidence type="ECO:0000313" key="3">
    <source>
        <dbReference type="Proteomes" id="UP000064893"/>
    </source>
</evidence>
<gene>
    <name evidence="2" type="ORF">L21SP5_03182</name>
</gene>
<evidence type="ECO:0000259" key="1">
    <source>
        <dbReference type="Pfam" id="PF17131"/>
    </source>
</evidence>
<dbReference type="KEGG" id="blq:L21SP5_03182"/>
<feature type="domain" description="Uncharacterized protein TP-0789" evidence="1">
    <location>
        <begin position="76"/>
        <end position="265"/>
    </location>
</feature>
<proteinExistence type="predicted"/>
<dbReference type="Proteomes" id="UP000064893">
    <property type="component" value="Chromosome"/>
</dbReference>
<dbReference type="STRING" id="1307839.L21SP5_03182"/>
<name>A0A0S2I3Q9_9BACT</name>
<dbReference type="AlphaFoldDB" id="A0A0S2I3Q9"/>
<reference evidence="2 3" key="1">
    <citation type="submission" date="2015-11" db="EMBL/GenBank/DDBJ databases">
        <title>Description and complete genome sequence of a novel strain predominating in hypersaline microbial mats and representing a new family of the Bacteriodetes phylum.</title>
        <authorList>
            <person name="Spring S."/>
            <person name="Bunk B."/>
            <person name="Sproer C."/>
            <person name="Klenk H.-P."/>
        </authorList>
    </citation>
    <scope>NUCLEOTIDE SEQUENCE [LARGE SCALE GENOMIC DNA]</scope>
    <source>
        <strain evidence="2 3">L21-Spi-D4</strain>
    </source>
</reference>
<dbReference type="Gene3D" id="2.50.20.10">
    <property type="entry name" value="Lipoprotein localisation LolA/LolB/LppX"/>
    <property type="match status" value="1"/>
</dbReference>
<protein>
    <recommendedName>
        <fullName evidence="1">Uncharacterized protein TP-0789 domain-containing protein</fullName>
    </recommendedName>
</protein>
<sequence>MKTIKIILLVVTTYVTSMSVYSQSSLTAKQIQQKSIEATRIEGTEAISKMTIINKNGQQRVREMAVLTKLFDNGNTEKKLIRFTSPADVKGIGFLTYDYNVKNDDKWIYMPALRKTRRIISSENAKSFMGSEFSYADMTLPNINEYTYSLLGEETINSTACYKIKIIPINDDVMDANGFSTKVSYIGKSDFVLRKAVYYDLFDEKEKVMEFESIVEVDKTNHKYRFKKVVMTNLQNGRKSISEILQIKFNPSITDEYFTTRYIER</sequence>
<organism evidence="2 3">
    <name type="scientific">Salinivirga cyanobacteriivorans</name>
    <dbReference type="NCBI Taxonomy" id="1307839"/>
    <lineage>
        <taxon>Bacteria</taxon>
        <taxon>Pseudomonadati</taxon>
        <taxon>Bacteroidota</taxon>
        <taxon>Bacteroidia</taxon>
        <taxon>Bacteroidales</taxon>
        <taxon>Salinivirgaceae</taxon>
        <taxon>Salinivirga</taxon>
    </lineage>
</organism>
<keyword evidence="3" id="KW-1185">Reference proteome</keyword>
<dbReference type="CDD" id="cd16329">
    <property type="entry name" value="LolA_like"/>
    <property type="match status" value="1"/>
</dbReference>